<keyword evidence="3" id="KW-1185">Reference proteome</keyword>
<dbReference type="EMBL" id="LXQA010150782">
    <property type="protein sequence ID" value="MCI26014.1"/>
    <property type="molecule type" value="Genomic_DNA"/>
</dbReference>
<evidence type="ECO:0000313" key="2">
    <source>
        <dbReference type="EMBL" id="MCI26014.1"/>
    </source>
</evidence>
<organism evidence="2 3">
    <name type="scientific">Trifolium medium</name>
    <dbReference type="NCBI Taxonomy" id="97028"/>
    <lineage>
        <taxon>Eukaryota</taxon>
        <taxon>Viridiplantae</taxon>
        <taxon>Streptophyta</taxon>
        <taxon>Embryophyta</taxon>
        <taxon>Tracheophyta</taxon>
        <taxon>Spermatophyta</taxon>
        <taxon>Magnoliopsida</taxon>
        <taxon>eudicotyledons</taxon>
        <taxon>Gunneridae</taxon>
        <taxon>Pentapetalae</taxon>
        <taxon>rosids</taxon>
        <taxon>fabids</taxon>
        <taxon>Fabales</taxon>
        <taxon>Fabaceae</taxon>
        <taxon>Papilionoideae</taxon>
        <taxon>50 kb inversion clade</taxon>
        <taxon>NPAAA clade</taxon>
        <taxon>Hologalegina</taxon>
        <taxon>IRL clade</taxon>
        <taxon>Trifolieae</taxon>
        <taxon>Trifolium</taxon>
    </lineage>
</organism>
<dbReference type="Proteomes" id="UP000265520">
    <property type="component" value="Unassembled WGS sequence"/>
</dbReference>
<evidence type="ECO:0000313" key="3">
    <source>
        <dbReference type="Proteomes" id="UP000265520"/>
    </source>
</evidence>
<protein>
    <submittedName>
        <fullName evidence="2">Uncharacterized protein</fullName>
    </submittedName>
</protein>
<sequence>MQQNSNRGHGWSSRNRRRLGRGYAGDGGAENGLVAPPLCDATSRRLGVKGKARFTGRVGEEVRRQLV</sequence>
<comment type="caution">
    <text evidence="2">The sequence shown here is derived from an EMBL/GenBank/DDBJ whole genome shotgun (WGS) entry which is preliminary data.</text>
</comment>
<reference evidence="2 3" key="1">
    <citation type="journal article" date="2018" name="Front. Plant Sci.">
        <title>Red Clover (Trifolium pratense) and Zigzag Clover (T. medium) - A Picture of Genomic Similarities and Differences.</title>
        <authorList>
            <person name="Dluhosova J."/>
            <person name="Istvanek J."/>
            <person name="Nedelnik J."/>
            <person name="Repkova J."/>
        </authorList>
    </citation>
    <scope>NUCLEOTIDE SEQUENCE [LARGE SCALE GENOMIC DNA]</scope>
    <source>
        <strain evidence="3">cv. 10/8</strain>
        <tissue evidence="2">Leaf</tissue>
    </source>
</reference>
<accession>A0A392QQ99</accession>
<evidence type="ECO:0000256" key="1">
    <source>
        <dbReference type="SAM" id="MobiDB-lite"/>
    </source>
</evidence>
<name>A0A392QQ99_9FABA</name>
<dbReference type="AlphaFoldDB" id="A0A392QQ99"/>
<proteinExistence type="predicted"/>
<feature type="region of interest" description="Disordered" evidence="1">
    <location>
        <begin position="1"/>
        <end position="37"/>
    </location>
</feature>
<feature type="non-terminal residue" evidence="2">
    <location>
        <position position="67"/>
    </location>
</feature>